<evidence type="ECO:0000256" key="1">
    <source>
        <dbReference type="ARBA" id="ARBA00004829"/>
    </source>
</evidence>
<keyword evidence="7" id="KW-1185">Reference proteome</keyword>
<reference evidence="6" key="1">
    <citation type="journal article" date="2023" name="Front. Microbiol.">
        <title>Genomic-based phylogenetic and metabolic analyses of the genus Natronomonas, and description of Natronomonas aquatica sp. nov.</title>
        <authorList>
            <person name="Garcia-Roldan A."/>
            <person name="Duran-Viseras A."/>
            <person name="de la Haba R.R."/>
            <person name="Corral P."/>
            <person name="Sanchez-Porro C."/>
            <person name="Ventosa A."/>
        </authorList>
    </citation>
    <scope>NUCLEOTIDE SEQUENCE</scope>
    <source>
        <strain evidence="6">F2-12</strain>
    </source>
</reference>
<dbReference type="PANTHER" id="PTHR43734">
    <property type="entry name" value="PHYTOENE DESATURASE"/>
    <property type="match status" value="1"/>
</dbReference>
<dbReference type="NCBIfam" id="TIGR02734">
    <property type="entry name" value="crtI_fam"/>
    <property type="match status" value="1"/>
</dbReference>
<gene>
    <name evidence="6" type="primary">crtI</name>
    <name evidence="6" type="ORF">KM295_08120</name>
</gene>
<feature type="domain" description="Amine oxidase" evidence="5">
    <location>
        <begin position="31"/>
        <end position="502"/>
    </location>
</feature>
<dbReference type="GO" id="GO:0016491">
    <property type="term" value="F:oxidoreductase activity"/>
    <property type="evidence" value="ECO:0007669"/>
    <property type="project" value="UniProtKB-KW"/>
</dbReference>
<evidence type="ECO:0000256" key="3">
    <source>
        <dbReference type="ARBA" id="ARBA00023002"/>
    </source>
</evidence>
<dbReference type="InterPro" id="IPR002937">
    <property type="entry name" value="Amino_oxidase"/>
</dbReference>
<dbReference type="GO" id="GO:0016117">
    <property type="term" value="P:carotenoid biosynthetic process"/>
    <property type="evidence" value="ECO:0007669"/>
    <property type="project" value="UniProtKB-KW"/>
</dbReference>
<keyword evidence="3" id="KW-0560">Oxidoreductase</keyword>
<evidence type="ECO:0000256" key="2">
    <source>
        <dbReference type="ARBA" id="ARBA00022746"/>
    </source>
</evidence>
<organism evidence="6 7">
    <name type="scientific">Natronomonas aquatica</name>
    <dbReference type="NCBI Taxonomy" id="2841590"/>
    <lineage>
        <taxon>Archaea</taxon>
        <taxon>Methanobacteriati</taxon>
        <taxon>Methanobacteriota</taxon>
        <taxon>Stenosarchaea group</taxon>
        <taxon>Halobacteria</taxon>
        <taxon>Halobacteriales</taxon>
        <taxon>Natronomonadaceae</taxon>
        <taxon>Natronomonas</taxon>
    </lineage>
</organism>
<comment type="caution">
    <text evidence="6">The sequence shown here is derived from an EMBL/GenBank/DDBJ whole genome shotgun (WGS) entry which is preliminary data.</text>
</comment>
<dbReference type="SUPFAM" id="SSF51905">
    <property type="entry name" value="FAD/NAD(P)-binding domain"/>
    <property type="match status" value="1"/>
</dbReference>
<dbReference type="InterPro" id="IPR014105">
    <property type="entry name" value="Carotenoid/retinoid_OxRdtase"/>
</dbReference>
<evidence type="ECO:0000313" key="7">
    <source>
        <dbReference type="Proteomes" id="UP001139494"/>
    </source>
</evidence>
<name>A0A9R1D7J1_9EURY</name>
<sequence length="518" mass="57002">MLESTDTARSTHRDEDQPLSDQETTVVGGGIGGLSAACYLADSGANVTLIERHDQLGGVAGRIETEGFRIDTGPSWYLMPETFERFFAAFDRKPEDYYELTRLDPHYRILWKDGDRVDVPDDPDAVADLFESYESGGADAFRSYLDGAERAYEIGVEEFVYRDRSRFRDCLDPRLLRAARGVTLLSPMADYVADYFEHPKLRQLVQFTLVFLGGAPHNTPAIYTLMSHVDFNLGVYHPTGGIASVVDGLAELAVELGVDIETGRTVTGLDPADGGFDVRTEAGERQTDTVVANANPAHVDRDLLPDGASEYGEAYWQNRTYAPSAFLLYLGVEGDVDPLSHHTLVLPTDWDDHFEAIFERPRWPEDPAYYINVPSKTDPTMAPSGHEAIVVLVPIAPGLEDGPARERFRRKILQDIRTDTGVNLEGRIVLERSVCVSEFGERYRTPQGTALGLAHTLGQTGPLRPSIRSSVSDSLYYTGSYTSPGIGVPMCLVGGEHTATAVRDDAVPGPIGRLLNQR</sequence>
<accession>A0A9R1D7J1</accession>
<dbReference type="Pfam" id="PF01593">
    <property type="entry name" value="Amino_oxidase"/>
    <property type="match status" value="1"/>
</dbReference>
<dbReference type="Gene3D" id="3.50.50.60">
    <property type="entry name" value="FAD/NAD(P)-binding domain"/>
    <property type="match status" value="2"/>
</dbReference>
<dbReference type="RefSeq" id="WP_256029469.1">
    <property type="nucleotide sequence ID" value="NZ_JAHLKM010000008.1"/>
</dbReference>
<comment type="pathway">
    <text evidence="1">Carotenoid biosynthesis.</text>
</comment>
<protein>
    <submittedName>
        <fullName evidence="6">Phytoene desaturase</fullName>
    </submittedName>
</protein>
<dbReference type="EMBL" id="JAHLKM010000008">
    <property type="protein sequence ID" value="MCQ4333445.1"/>
    <property type="molecule type" value="Genomic_DNA"/>
</dbReference>
<dbReference type="AlphaFoldDB" id="A0A9R1D7J1"/>
<proteinExistence type="predicted"/>
<evidence type="ECO:0000313" key="6">
    <source>
        <dbReference type="EMBL" id="MCQ4333445.1"/>
    </source>
</evidence>
<dbReference type="PANTHER" id="PTHR43734:SF1">
    <property type="entry name" value="PHYTOENE DESATURASE"/>
    <property type="match status" value="1"/>
</dbReference>
<keyword evidence="2" id="KW-0125">Carotenoid biosynthesis</keyword>
<dbReference type="Proteomes" id="UP001139494">
    <property type="component" value="Unassembled WGS sequence"/>
</dbReference>
<feature type="region of interest" description="Disordered" evidence="4">
    <location>
        <begin position="1"/>
        <end position="26"/>
    </location>
</feature>
<dbReference type="InterPro" id="IPR036188">
    <property type="entry name" value="FAD/NAD-bd_sf"/>
</dbReference>
<evidence type="ECO:0000256" key="4">
    <source>
        <dbReference type="SAM" id="MobiDB-lite"/>
    </source>
</evidence>
<evidence type="ECO:0000259" key="5">
    <source>
        <dbReference type="Pfam" id="PF01593"/>
    </source>
</evidence>